<accession>A0ABP7MTJ7</accession>
<keyword evidence="1" id="KW-0175">Coiled coil</keyword>
<protein>
    <submittedName>
        <fullName evidence="3">Uncharacterized protein</fullName>
    </submittedName>
</protein>
<dbReference type="Proteomes" id="UP001501591">
    <property type="component" value="Unassembled WGS sequence"/>
</dbReference>
<dbReference type="EMBL" id="BAABCP010000001">
    <property type="protein sequence ID" value="GAA3929955.1"/>
    <property type="molecule type" value="Genomic_DNA"/>
</dbReference>
<reference evidence="4" key="1">
    <citation type="journal article" date="2019" name="Int. J. Syst. Evol. Microbiol.">
        <title>The Global Catalogue of Microorganisms (GCM) 10K type strain sequencing project: providing services to taxonomists for standard genome sequencing and annotation.</title>
        <authorList>
            <consortium name="The Broad Institute Genomics Platform"/>
            <consortium name="The Broad Institute Genome Sequencing Center for Infectious Disease"/>
            <person name="Wu L."/>
            <person name="Ma J."/>
        </authorList>
    </citation>
    <scope>NUCLEOTIDE SEQUENCE [LARGE SCALE GENOMIC DNA]</scope>
    <source>
        <strain evidence="4">JCM 17024</strain>
    </source>
</reference>
<evidence type="ECO:0000313" key="4">
    <source>
        <dbReference type="Proteomes" id="UP001501591"/>
    </source>
</evidence>
<comment type="caution">
    <text evidence="3">The sequence shown here is derived from an EMBL/GenBank/DDBJ whole genome shotgun (WGS) entry which is preliminary data.</text>
</comment>
<feature type="transmembrane region" description="Helical" evidence="2">
    <location>
        <begin position="12"/>
        <end position="29"/>
    </location>
</feature>
<proteinExistence type="predicted"/>
<evidence type="ECO:0000256" key="2">
    <source>
        <dbReference type="SAM" id="Phobius"/>
    </source>
</evidence>
<evidence type="ECO:0000256" key="1">
    <source>
        <dbReference type="SAM" id="Coils"/>
    </source>
</evidence>
<name>A0ABP7MTJ7_9MICO</name>
<gene>
    <name evidence="3" type="ORF">GCM10022383_05800</name>
</gene>
<sequence length="261" mass="28651">MDPIWATAAELWWLAPSAVGAGAAGFVAIRRRRTMTGRRLGYDAARLELRQARQEARAAADAARIVRAETAGVVADRAAARTDGAAVASARRRLREAQRASKASAARVKAARARVSAERAAIRRGAHPLDAVRARHDRVLARWMDYETDAAKALAFPAMSDARQPFTAAFLAAVEQAGVLRPSAQERRMTASDFSRYRRAVDDLEQAFDIAERSARGEKVHQELPDALLEAARAIMEKAADAIDRTSELFHSWASNRRDPR</sequence>
<keyword evidence="4" id="KW-1185">Reference proteome</keyword>
<dbReference type="RefSeq" id="WP_344817996.1">
    <property type="nucleotide sequence ID" value="NZ_BAABCP010000001.1"/>
</dbReference>
<evidence type="ECO:0000313" key="3">
    <source>
        <dbReference type="EMBL" id="GAA3929955.1"/>
    </source>
</evidence>
<keyword evidence="2" id="KW-0472">Membrane</keyword>
<organism evidence="3 4">
    <name type="scientific">Microbacterium soli</name>
    <dbReference type="NCBI Taxonomy" id="446075"/>
    <lineage>
        <taxon>Bacteria</taxon>
        <taxon>Bacillati</taxon>
        <taxon>Actinomycetota</taxon>
        <taxon>Actinomycetes</taxon>
        <taxon>Micrococcales</taxon>
        <taxon>Microbacteriaceae</taxon>
        <taxon>Microbacterium</taxon>
    </lineage>
</organism>
<keyword evidence="2" id="KW-1133">Transmembrane helix</keyword>
<feature type="coiled-coil region" evidence="1">
    <location>
        <begin position="42"/>
        <end position="69"/>
    </location>
</feature>
<keyword evidence="2" id="KW-0812">Transmembrane</keyword>